<evidence type="ECO:0008006" key="7">
    <source>
        <dbReference type="Google" id="ProtNLM"/>
    </source>
</evidence>
<reference evidence="5" key="1">
    <citation type="journal article" date="2020" name="Stud. Mycol.">
        <title>101 Dothideomycetes genomes: a test case for predicting lifestyles and emergence of pathogens.</title>
        <authorList>
            <person name="Haridas S."/>
            <person name="Albert R."/>
            <person name="Binder M."/>
            <person name="Bloem J."/>
            <person name="Labutti K."/>
            <person name="Salamov A."/>
            <person name="Andreopoulos B."/>
            <person name="Baker S."/>
            <person name="Barry K."/>
            <person name="Bills G."/>
            <person name="Bluhm B."/>
            <person name="Cannon C."/>
            <person name="Castanera R."/>
            <person name="Culley D."/>
            <person name="Daum C."/>
            <person name="Ezra D."/>
            <person name="Gonzalez J."/>
            <person name="Henrissat B."/>
            <person name="Kuo A."/>
            <person name="Liang C."/>
            <person name="Lipzen A."/>
            <person name="Lutzoni F."/>
            <person name="Magnuson J."/>
            <person name="Mondo S."/>
            <person name="Nolan M."/>
            <person name="Ohm R."/>
            <person name="Pangilinan J."/>
            <person name="Park H.-J."/>
            <person name="Ramirez L."/>
            <person name="Alfaro M."/>
            <person name="Sun H."/>
            <person name="Tritt A."/>
            <person name="Yoshinaga Y."/>
            <person name="Zwiers L.-H."/>
            <person name="Turgeon B."/>
            <person name="Goodwin S."/>
            <person name="Spatafora J."/>
            <person name="Crous P."/>
            <person name="Grigoriev I."/>
        </authorList>
    </citation>
    <scope>NUCLEOTIDE SEQUENCE</scope>
    <source>
        <strain evidence="5">CBS 122367</strain>
    </source>
</reference>
<dbReference type="OrthoDB" id="19619at2759"/>
<keyword evidence="3" id="KW-0496">Mitochondrion</keyword>
<evidence type="ECO:0000256" key="2">
    <source>
        <dbReference type="ARBA" id="ARBA00022946"/>
    </source>
</evidence>
<dbReference type="GO" id="GO:0005739">
    <property type="term" value="C:mitochondrion"/>
    <property type="evidence" value="ECO:0007669"/>
    <property type="project" value="UniProtKB-SubCell"/>
</dbReference>
<feature type="compositionally biased region" description="Polar residues" evidence="4">
    <location>
        <begin position="60"/>
        <end position="70"/>
    </location>
</feature>
<proteinExistence type="predicted"/>
<dbReference type="EMBL" id="MU005569">
    <property type="protein sequence ID" value="KAF2691507.1"/>
    <property type="molecule type" value="Genomic_DNA"/>
</dbReference>
<dbReference type="Proteomes" id="UP000799291">
    <property type="component" value="Unassembled WGS sequence"/>
</dbReference>
<gene>
    <name evidence="5" type="ORF">K458DRAFT_1554</name>
</gene>
<evidence type="ECO:0000313" key="6">
    <source>
        <dbReference type="Proteomes" id="UP000799291"/>
    </source>
</evidence>
<evidence type="ECO:0000313" key="5">
    <source>
        <dbReference type="EMBL" id="KAF2691507.1"/>
    </source>
</evidence>
<dbReference type="PANTHER" id="PTHR28554:SF1">
    <property type="entry name" value="LARGE RIBOSOMAL SUBUNIT PROTEIN ML45"/>
    <property type="match status" value="1"/>
</dbReference>
<feature type="region of interest" description="Disordered" evidence="4">
    <location>
        <begin position="56"/>
        <end position="77"/>
    </location>
</feature>
<sequence length="330" mass="37997">MSTHLPIRTLRPFYQGCMFRRPDARPFSTTPSQLRGSRASERRRLVDSVQVRAAARYQNGGRSTSTQNQEQLDDESNLPDDIGILPGTFIHKPLLSQWTSPLRRSEPSEDDPWYKKNKVFARLNYEGHFLVSIVKQWIMLTRFRFDLGLLRCPPLYWNPLNRGLVKNIARERYAHLYQSFAEGDSKAISEMCLSSVAKKFNDRITARPRGLKAEWSHNADSIKTSMISNRATMLSFPGYDTTGVHQIVLRMQSNQSLAYNNAASTQGQDALTYISKEGTVVEYLVLQRLMIRGVFKEWKVWGFAREWDLETITEDATTERELNAYQSTQS</sequence>
<keyword evidence="2" id="KW-0809">Transit peptide</keyword>
<evidence type="ECO:0000256" key="1">
    <source>
        <dbReference type="ARBA" id="ARBA00004173"/>
    </source>
</evidence>
<organism evidence="5 6">
    <name type="scientific">Lentithecium fluviatile CBS 122367</name>
    <dbReference type="NCBI Taxonomy" id="1168545"/>
    <lineage>
        <taxon>Eukaryota</taxon>
        <taxon>Fungi</taxon>
        <taxon>Dikarya</taxon>
        <taxon>Ascomycota</taxon>
        <taxon>Pezizomycotina</taxon>
        <taxon>Dothideomycetes</taxon>
        <taxon>Pleosporomycetidae</taxon>
        <taxon>Pleosporales</taxon>
        <taxon>Massarineae</taxon>
        <taxon>Lentitheciaceae</taxon>
        <taxon>Lentithecium</taxon>
    </lineage>
</organism>
<evidence type="ECO:0000256" key="4">
    <source>
        <dbReference type="SAM" id="MobiDB-lite"/>
    </source>
</evidence>
<dbReference type="InterPro" id="IPR051975">
    <property type="entry name" value="mtLSU_mL45"/>
</dbReference>
<evidence type="ECO:0000256" key="3">
    <source>
        <dbReference type="ARBA" id="ARBA00023128"/>
    </source>
</evidence>
<feature type="region of interest" description="Disordered" evidence="4">
    <location>
        <begin position="22"/>
        <end position="44"/>
    </location>
</feature>
<dbReference type="PANTHER" id="PTHR28554">
    <property type="entry name" value="39S RIBOSOMAL PROTEIN L45, MITOCHONDRIAL"/>
    <property type="match status" value="1"/>
</dbReference>
<name>A0A6G1JLR1_9PLEO</name>
<accession>A0A6G1JLR1</accession>
<dbReference type="AlphaFoldDB" id="A0A6G1JLR1"/>
<protein>
    <recommendedName>
        <fullName evidence="7">Tim44-like domain-containing protein</fullName>
    </recommendedName>
</protein>
<comment type="subcellular location">
    <subcellularLocation>
        <location evidence="1">Mitochondrion</location>
    </subcellularLocation>
</comment>
<dbReference type="Gene3D" id="3.10.450.240">
    <property type="match status" value="1"/>
</dbReference>
<keyword evidence="6" id="KW-1185">Reference proteome</keyword>